<dbReference type="InParanoid" id="F0YEW9"/>
<dbReference type="GO" id="GO:0016747">
    <property type="term" value="F:acyltransferase activity, transferring groups other than amino-acyl groups"/>
    <property type="evidence" value="ECO:0007669"/>
    <property type="project" value="InterPro"/>
</dbReference>
<dbReference type="KEGG" id="aaf:AURANDRAFT_72013"/>
<dbReference type="EMBL" id="GL833135">
    <property type="protein sequence ID" value="EGB06325.1"/>
    <property type="molecule type" value="Genomic_DNA"/>
</dbReference>
<feature type="transmembrane region" description="Helical" evidence="1">
    <location>
        <begin position="1457"/>
        <end position="1475"/>
    </location>
</feature>
<name>F0YEW9_AURAN</name>
<keyword evidence="1" id="KW-0812">Transmembrane</keyword>
<feature type="chain" id="PRO_5003264641" description="Acyltransferase 3 domain-containing protein" evidence="2">
    <location>
        <begin position="29"/>
        <end position="1989"/>
    </location>
</feature>
<keyword evidence="1" id="KW-0472">Membrane</keyword>
<dbReference type="RefSeq" id="XP_009038904.1">
    <property type="nucleotide sequence ID" value="XM_009040656.1"/>
</dbReference>
<feature type="transmembrane region" description="Helical" evidence="1">
    <location>
        <begin position="1527"/>
        <end position="1547"/>
    </location>
</feature>
<proteinExistence type="predicted"/>
<dbReference type="InterPro" id="IPR050879">
    <property type="entry name" value="Acyltransferase_3"/>
</dbReference>
<dbReference type="PANTHER" id="PTHR23028:SF53">
    <property type="entry name" value="ACYL_TRANSF_3 DOMAIN-CONTAINING PROTEIN"/>
    <property type="match status" value="1"/>
</dbReference>
<accession>F0YEW9</accession>
<keyword evidence="5" id="KW-1185">Reference proteome</keyword>
<keyword evidence="2" id="KW-0732">Signal</keyword>
<keyword evidence="1" id="KW-1133">Transmembrane helix</keyword>
<sequence length="1989" mass="212663">MLMGEPPRLPGWVALVAVAAAAAAPATPEETLGARAARFVASLAAADRAALDERIARKRSLAAVPGLLPALPDHFVATDGRRLEDAAPPCGAWEHCPYDGYYMPLRTRVVADGSSVFVEYATYFCYNGYLSWCSQWYGGRRDDAGRFETCSDASDTFSGSSTWTVLLRDVEVAATYVDANGATSYALRVREAEHGFVERGDDRFVDGKYMLWRGLELDTWYGMDDVRAKAAEGDTEWNSAFGYIENMNALEFDDWAAAYDDEDGDEGEDRRLEDADLTYALVGDRVTWYEAAAVCDKAGGRLAGVDGDDAVGAVEAFLEGALGSWRRRLDEDCESTAWYCEDGWVHIAYDCAGDGCEDCGGAARAMDVDEVAWIVDEDCGGDVRLWCDDDVLWYEDCWSGDSAALGNPFCGGCDGGDDDDDEWDDDDGDIWGAWVGFRQGESGGLVDVAGDAIGDDVWEADDDWTAGECGLWDRDGYFEVEPCEYGLAAVCEFDDDVFSYSYAWIEGVDVTTDEACAYSPSCTCACETCADFLEGRCGTDCAVDEAEEVYVYCQCADHDHCTAENWRKFLPADPSYYVLRVAADGGDACPLLPEDHARVESGDSQLRREGCAVPFGDGCEDGRCDSELSKLDDGAESCYDHGLEIEAAVLGMGEPYSSPAVFAELPRVDVAAVDRAAKASLALALAWLAGARAVWVLLPWAAAADDCALDRWTYGDATETTGAWADLVGVAGAGGCYEAGAAWSAVAVAAGDAAYDDDASCAALCDATDGCDVWERGLFSFDECCELKAARGSRPAATRGWASAGAAACADGRLALLDGLEARTPGDADVDDECWVRGLGYGADATTPACGAAALLAVAAPAATLDLGTARGWWGGAALATTADDDMAAADCRAFCVATAGCGGWRLKRGACLAYDDVGCAPSLGRIYDYDAPDETVSGVPGCVSEDDLETSSWFDECDSPRCTEPEGAGQRAGSYVGDTFRPASGCYFAVVERPAVVDCLEGTWFLVNGGSNALTFFKWLADQVSPDLVSMGDTFESEVIDVVFGAGGDVEYVFKGSLCSFGPVNCNYGGSLSPDAWDSRHRTSVAAALAAPAYVAGGTRITLVVAQFYDQTSMALEGVAGATAWAGANFVFYTQCMIWYPCHQQGWCYAPRLGSSYLEIRDAFARDVDAVLAVAEPVCARANAHCFFAPAAYNTRASGGGLPEILKPKVDATAWAHLCAHLIDWTGLVTDWIPEEIVDGHTTPFPHITAYNMIWNTVCGDLPAAGCPEYLVADKLCFDATNGETGDWVMASEVDYCTYARVDAVPVSVKLQAPATVAGAAGLADCLWNALGLGETGGASGSSSAKELCKQKNRLFCGGAGDGWALAGVGFGVAAALAAAAFFAAKRKPPPRPEEMKDAKVAPVAVDEAKEDPAPATPVVVAPFRLERLEGLGQGSKRERNSQLQRLLSRPFSTRLGGARYVASVHIVLGHLFAKGAVDDVYLYGWGYTWVPFFFMLSGYVLAHSRLASRDPSKVERPTTYLAKRLATVYPAYAVGLFLALGVRVARGVALPETKWMLYQAFLLQAFDPRATEQVFQFHSGQDKGDSTFHCWFLSCLVPYWLLFGPVYAKVRNASLEACFAALVVLSLIPWLLVLVPELADEDNEWYRRHAVGDTSSATDLWVVFLKFHPLCYFHVFLYGVVLARLRANLKAGADGPLARFLGAVARGSATAGFGGLLLVFLARDLRPAAHKLSCRLPLQAMILVGLSPIDAGRAEDPVAAAFAKLPAFFGDISYPQYVLQFVAYSCWPTVDVDVVPFLLYLTGGSALLAYGVVKPAAAIWRRFAATRRRAAMLLVAPLAVAAGLAAAAAAYDADKAKSSSSSAAAGGNGTNATVWLAAEALDVRLNWTSSTRGALINPSLLLVDGDIVRAARAHALRSERGEGAYRVPGESFVRIVVEETASWSSDIVLAAEPYGGNLSAPFDEWRLWDLDGASRRARRRRCRARAC</sequence>
<protein>
    <recommendedName>
        <fullName evidence="3">Acyltransferase 3 domain-containing protein</fullName>
    </recommendedName>
</protein>
<feature type="signal peptide" evidence="2">
    <location>
        <begin position="1"/>
        <end position="28"/>
    </location>
</feature>
<dbReference type="Pfam" id="PF01757">
    <property type="entry name" value="Acyl_transf_3"/>
    <property type="match status" value="1"/>
</dbReference>
<organism evidence="5">
    <name type="scientific">Aureococcus anophagefferens</name>
    <name type="common">Harmful bloom alga</name>
    <dbReference type="NCBI Taxonomy" id="44056"/>
    <lineage>
        <taxon>Eukaryota</taxon>
        <taxon>Sar</taxon>
        <taxon>Stramenopiles</taxon>
        <taxon>Ochrophyta</taxon>
        <taxon>Pelagophyceae</taxon>
        <taxon>Pelagomonadales</taxon>
        <taxon>Pelagomonadaceae</taxon>
        <taxon>Aureococcus</taxon>
    </lineage>
</organism>
<feature type="transmembrane region" description="Helical" evidence="1">
    <location>
        <begin position="1487"/>
        <end position="1506"/>
    </location>
</feature>
<dbReference type="InterPro" id="IPR002656">
    <property type="entry name" value="Acyl_transf_3_dom"/>
</dbReference>
<dbReference type="Proteomes" id="UP000002729">
    <property type="component" value="Unassembled WGS sequence"/>
</dbReference>
<gene>
    <name evidence="4" type="ORF">AURANDRAFT_72013</name>
</gene>
<dbReference type="InterPro" id="IPR016187">
    <property type="entry name" value="CTDL_fold"/>
</dbReference>
<dbReference type="PANTHER" id="PTHR23028">
    <property type="entry name" value="ACETYLTRANSFERASE"/>
    <property type="match status" value="1"/>
</dbReference>
<feature type="transmembrane region" description="Helical" evidence="1">
    <location>
        <begin position="1834"/>
        <end position="1853"/>
    </location>
</feature>
<feature type="transmembrane region" description="Helical" evidence="1">
    <location>
        <begin position="1365"/>
        <end position="1386"/>
    </location>
</feature>
<feature type="transmembrane region" description="Helical" evidence="1">
    <location>
        <begin position="1669"/>
        <end position="1687"/>
    </location>
</feature>
<feature type="transmembrane region" description="Helical" evidence="1">
    <location>
        <begin position="1617"/>
        <end position="1637"/>
    </location>
</feature>
<dbReference type="GO" id="GO:0016020">
    <property type="term" value="C:membrane"/>
    <property type="evidence" value="ECO:0007669"/>
    <property type="project" value="TreeGrafter"/>
</dbReference>
<feature type="transmembrane region" description="Helical" evidence="1">
    <location>
        <begin position="1799"/>
        <end position="1822"/>
    </location>
</feature>
<feature type="transmembrane region" description="Helical" evidence="1">
    <location>
        <begin position="1593"/>
        <end position="1610"/>
    </location>
</feature>
<evidence type="ECO:0000256" key="2">
    <source>
        <dbReference type="SAM" id="SignalP"/>
    </source>
</evidence>
<dbReference type="GO" id="GO:0000271">
    <property type="term" value="P:polysaccharide biosynthetic process"/>
    <property type="evidence" value="ECO:0007669"/>
    <property type="project" value="TreeGrafter"/>
</dbReference>
<evidence type="ECO:0000256" key="1">
    <source>
        <dbReference type="SAM" id="Phobius"/>
    </source>
</evidence>
<dbReference type="OrthoDB" id="440755at2759"/>
<dbReference type="SUPFAM" id="SSF56436">
    <property type="entry name" value="C-type lectin-like"/>
    <property type="match status" value="1"/>
</dbReference>
<feature type="domain" description="Acyltransferase 3" evidence="3">
    <location>
        <begin position="1459"/>
        <end position="1796"/>
    </location>
</feature>
<evidence type="ECO:0000259" key="3">
    <source>
        <dbReference type="Pfam" id="PF01757"/>
    </source>
</evidence>
<evidence type="ECO:0000313" key="4">
    <source>
        <dbReference type="EMBL" id="EGB06325.1"/>
    </source>
</evidence>
<evidence type="ECO:0000313" key="5">
    <source>
        <dbReference type="Proteomes" id="UP000002729"/>
    </source>
</evidence>
<feature type="transmembrane region" description="Helical" evidence="1">
    <location>
        <begin position="1699"/>
        <end position="1724"/>
    </location>
</feature>
<dbReference type="GeneID" id="20228501"/>
<reference evidence="4 5" key="1">
    <citation type="journal article" date="2011" name="Proc. Natl. Acad. Sci. U.S.A.">
        <title>Niche of harmful alga Aureococcus anophagefferens revealed through ecogenomics.</title>
        <authorList>
            <person name="Gobler C.J."/>
            <person name="Berry D.L."/>
            <person name="Dyhrman S.T."/>
            <person name="Wilhelm S.W."/>
            <person name="Salamov A."/>
            <person name="Lobanov A.V."/>
            <person name="Zhang Y."/>
            <person name="Collier J.L."/>
            <person name="Wurch L.L."/>
            <person name="Kustka A.B."/>
            <person name="Dill B.D."/>
            <person name="Shah M."/>
            <person name="VerBerkmoes N.C."/>
            <person name="Kuo A."/>
            <person name="Terry A."/>
            <person name="Pangilinan J."/>
            <person name="Lindquist E.A."/>
            <person name="Lucas S."/>
            <person name="Paulsen I.T."/>
            <person name="Hattenrath-Lehmann T.K."/>
            <person name="Talmage S.C."/>
            <person name="Walker E.A."/>
            <person name="Koch F."/>
            <person name="Burson A.M."/>
            <person name="Marcoval M.A."/>
            <person name="Tang Y.Z."/>
            <person name="Lecleir G.R."/>
            <person name="Coyne K.J."/>
            <person name="Berg G.M."/>
            <person name="Bertrand E.M."/>
            <person name="Saito M.A."/>
            <person name="Gladyshev V.N."/>
            <person name="Grigoriev I.V."/>
        </authorList>
    </citation>
    <scope>NUCLEOTIDE SEQUENCE [LARGE SCALE GENOMIC DNA]</scope>
    <source>
        <strain evidence="5">CCMP 1984</strain>
    </source>
</reference>
<dbReference type="eggNOG" id="ENOG502S3C0">
    <property type="taxonomic scope" value="Eukaryota"/>
</dbReference>